<dbReference type="Proteomes" id="UP000324897">
    <property type="component" value="Chromosome 7"/>
</dbReference>
<dbReference type="PANTHER" id="PTHR10315:SF83">
    <property type="entry name" value="RING-TYPE E3 UBIQUITIN TRANSFERASE"/>
    <property type="match status" value="1"/>
</dbReference>
<evidence type="ECO:0000313" key="8">
    <source>
        <dbReference type="Proteomes" id="UP000324897"/>
    </source>
</evidence>
<keyword evidence="3" id="KW-0862">Zinc</keyword>
<evidence type="ECO:0000259" key="5">
    <source>
        <dbReference type="Pfam" id="PF07231"/>
    </source>
</evidence>
<evidence type="ECO:0000256" key="4">
    <source>
        <dbReference type="SAM" id="MobiDB-lite"/>
    </source>
</evidence>
<feature type="compositionally biased region" description="Basic and acidic residues" evidence="4">
    <location>
        <begin position="332"/>
        <end position="343"/>
    </location>
</feature>
<dbReference type="EMBL" id="RWGY01000029">
    <property type="protein sequence ID" value="TVU17658.1"/>
    <property type="molecule type" value="Genomic_DNA"/>
</dbReference>
<feature type="non-terminal residue" evidence="7">
    <location>
        <position position="1"/>
    </location>
</feature>
<evidence type="ECO:0000259" key="6">
    <source>
        <dbReference type="Pfam" id="PF21362"/>
    </source>
</evidence>
<dbReference type="Pfam" id="PF07231">
    <property type="entry name" value="Hs1pro-1_N"/>
    <property type="match status" value="1"/>
</dbReference>
<feature type="domain" description="Nematode resistance protein-like HSPRO1 N-terminal" evidence="5">
    <location>
        <begin position="2"/>
        <end position="54"/>
    </location>
</feature>
<organism evidence="7 8">
    <name type="scientific">Eragrostis curvula</name>
    <name type="common">weeping love grass</name>
    <dbReference type="NCBI Taxonomy" id="38414"/>
    <lineage>
        <taxon>Eukaryota</taxon>
        <taxon>Viridiplantae</taxon>
        <taxon>Streptophyta</taxon>
        <taxon>Embryophyta</taxon>
        <taxon>Tracheophyta</taxon>
        <taxon>Spermatophyta</taxon>
        <taxon>Magnoliopsida</taxon>
        <taxon>Liliopsida</taxon>
        <taxon>Poales</taxon>
        <taxon>Poaceae</taxon>
        <taxon>PACMAD clade</taxon>
        <taxon>Chloridoideae</taxon>
        <taxon>Eragrostideae</taxon>
        <taxon>Eragrostidinae</taxon>
        <taxon>Eragrostis</taxon>
    </lineage>
</organism>
<evidence type="ECO:0000256" key="3">
    <source>
        <dbReference type="ARBA" id="ARBA00022833"/>
    </source>
</evidence>
<dbReference type="PANTHER" id="PTHR10315">
    <property type="entry name" value="E3 UBIQUITIN PROTEIN LIGASE SIAH"/>
    <property type="match status" value="1"/>
</dbReference>
<dbReference type="GO" id="GO:0061630">
    <property type="term" value="F:ubiquitin protein ligase activity"/>
    <property type="evidence" value="ECO:0007669"/>
    <property type="project" value="TreeGrafter"/>
</dbReference>
<keyword evidence="1" id="KW-0479">Metal-binding</keyword>
<comment type="caution">
    <text evidence="7">The sequence shown here is derived from an EMBL/GenBank/DDBJ whole genome shotgun (WGS) entry which is preliminary data.</text>
</comment>
<protein>
    <submittedName>
        <fullName evidence="7">Uncharacterized protein</fullName>
    </submittedName>
</protein>
<dbReference type="InterPro" id="IPR052088">
    <property type="entry name" value="E3_ubiquitin-ligase_SINA"/>
</dbReference>
<dbReference type="GO" id="GO:0008270">
    <property type="term" value="F:zinc ion binding"/>
    <property type="evidence" value="ECO:0007669"/>
    <property type="project" value="UniProtKB-KW"/>
</dbReference>
<name>A0A5J9U369_9POAL</name>
<dbReference type="GO" id="GO:0005737">
    <property type="term" value="C:cytoplasm"/>
    <property type="evidence" value="ECO:0007669"/>
    <property type="project" value="TreeGrafter"/>
</dbReference>
<gene>
    <name evidence="7" type="ORF">EJB05_33706</name>
</gene>
<sequence length="343" mass="38041">MELSRLWQVACFLEWPGEGLVKLALQSLAIMFRFMSVALSDPCCYASTRKLACRPAGGARSVGEGNRQNRVQNRFGLPRRESTQSTLLLPLSFPRLLPLGGGELHCPQEAKQGGGAATQASPIRSALEARGSLLGVARAEKRQRLETEMVTVEDTDPFDCDVCCHPLKPPIFECDNGHPLCSSCRDKLAPVGKCHFLFLLNVDLLPLGCAISVHCIRPHHTIDSQGLPSKAIKCLLSYSRWFDEPMFHHNLNSDLRVDFTDLSEGLPNQEMCFKFVIPKSALEDGVLESILVDITRGAHPYRLLAATNPIDVKKPSKQEVRRPKNPHPLSSRRPEDEGHFVGF</sequence>
<dbReference type="AlphaFoldDB" id="A0A5J9U369"/>
<evidence type="ECO:0000313" key="7">
    <source>
        <dbReference type="EMBL" id="TVU17658.1"/>
    </source>
</evidence>
<feature type="region of interest" description="Disordered" evidence="4">
    <location>
        <begin position="312"/>
        <end position="343"/>
    </location>
</feature>
<evidence type="ECO:0000256" key="2">
    <source>
        <dbReference type="ARBA" id="ARBA00022771"/>
    </source>
</evidence>
<keyword evidence="2" id="KW-0863">Zinc-finger</keyword>
<dbReference type="InterPro" id="IPR009869">
    <property type="entry name" value="HSPRO1_N"/>
</dbReference>
<feature type="domain" description="E3 ubiquitin-protein ligase Sina-like RING finger" evidence="6">
    <location>
        <begin position="160"/>
        <end position="194"/>
    </location>
</feature>
<evidence type="ECO:0000256" key="1">
    <source>
        <dbReference type="ARBA" id="ARBA00022723"/>
    </source>
</evidence>
<dbReference type="Pfam" id="PF21362">
    <property type="entry name" value="Sina_RING"/>
    <property type="match status" value="1"/>
</dbReference>
<dbReference type="OrthoDB" id="4788989at2759"/>
<reference evidence="7 8" key="1">
    <citation type="journal article" date="2019" name="Sci. Rep.">
        <title>A high-quality genome of Eragrostis curvula grass provides insights into Poaceae evolution and supports new strategies to enhance forage quality.</title>
        <authorList>
            <person name="Carballo J."/>
            <person name="Santos B.A.C.M."/>
            <person name="Zappacosta D."/>
            <person name="Garbus I."/>
            <person name="Selva J.P."/>
            <person name="Gallo C.A."/>
            <person name="Diaz A."/>
            <person name="Albertini E."/>
            <person name="Caccamo M."/>
            <person name="Echenique V."/>
        </authorList>
    </citation>
    <scope>NUCLEOTIDE SEQUENCE [LARGE SCALE GENOMIC DNA]</scope>
    <source>
        <strain evidence="8">cv. Victoria</strain>
        <tissue evidence="7">Leaf</tissue>
    </source>
</reference>
<keyword evidence="8" id="KW-1185">Reference proteome</keyword>
<proteinExistence type="predicted"/>
<accession>A0A5J9U369</accession>
<dbReference type="GO" id="GO:0006952">
    <property type="term" value="P:defense response"/>
    <property type="evidence" value="ECO:0007669"/>
    <property type="project" value="InterPro"/>
</dbReference>
<dbReference type="InterPro" id="IPR049548">
    <property type="entry name" value="Sina-like_RING"/>
</dbReference>
<dbReference type="Gramene" id="TVU17658">
    <property type="protein sequence ID" value="TVU17658"/>
    <property type="gene ID" value="EJB05_33706"/>
</dbReference>
<dbReference type="CDD" id="cd16571">
    <property type="entry name" value="RING-HC_SIAHs"/>
    <property type="match status" value="1"/>
</dbReference>
<feature type="compositionally biased region" description="Basic and acidic residues" evidence="4">
    <location>
        <begin position="312"/>
        <end position="322"/>
    </location>
</feature>